<evidence type="ECO:0000256" key="1">
    <source>
        <dbReference type="ARBA" id="ARBA00004365"/>
    </source>
</evidence>
<dbReference type="PANTHER" id="PTHR42792:SF1">
    <property type="entry name" value="FLAGELLAR HOOK-ASSOCIATED PROTEIN 3"/>
    <property type="match status" value="1"/>
</dbReference>
<evidence type="ECO:0000313" key="6">
    <source>
        <dbReference type="EMBL" id="MBK1661793.1"/>
    </source>
</evidence>
<dbReference type="PANTHER" id="PTHR42792">
    <property type="entry name" value="FLAGELLIN"/>
    <property type="match status" value="1"/>
</dbReference>
<organism evidence="6 7">
    <name type="scientific">Paracraurococcus ruber</name>
    <dbReference type="NCBI Taxonomy" id="77675"/>
    <lineage>
        <taxon>Bacteria</taxon>
        <taxon>Pseudomonadati</taxon>
        <taxon>Pseudomonadota</taxon>
        <taxon>Alphaproteobacteria</taxon>
        <taxon>Acetobacterales</taxon>
        <taxon>Roseomonadaceae</taxon>
        <taxon>Paracraurococcus</taxon>
    </lineage>
</organism>
<evidence type="ECO:0000256" key="2">
    <source>
        <dbReference type="ARBA" id="ARBA00005709"/>
    </source>
</evidence>
<gene>
    <name evidence="6" type="ORF">CKO45_26695</name>
</gene>
<dbReference type="EMBL" id="NRSG01000373">
    <property type="protein sequence ID" value="MBK1661793.1"/>
    <property type="molecule type" value="Genomic_DNA"/>
</dbReference>
<keyword evidence="7" id="KW-1185">Reference proteome</keyword>
<dbReference type="Gene3D" id="1.20.1330.10">
    <property type="entry name" value="f41 fragment of flagellin, N-terminal domain"/>
    <property type="match status" value="1"/>
</dbReference>
<feature type="region of interest" description="Disordered" evidence="4">
    <location>
        <begin position="25"/>
        <end position="45"/>
    </location>
</feature>
<dbReference type="Proteomes" id="UP000697995">
    <property type="component" value="Unassembled WGS sequence"/>
</dbReference>
<keyword evidence="3" id="KW-0975">Bacterial flagellum</keyword>
<dbReference type="InterPro" id="IPR046358">
    <property type="entry name" value="Flagellin_C"/>
</dbReference>
<proteinExistence type="inferred from homology"/>
<dbReference type="RefSeq" id="WP_158292377.1">
    <property type="nucleotide sequence ID" value="NZ_NRSG01000373.1"/>
</dbReference>
<protein>
    <recommendedName>
        <fullName evidence="5">Flagellin C-terminal domain-containing protein</fullName>
    </recommendedName>
</protein>
<accession>A0ABS1D4K5</accession>
<name>A0ABS1D4K5_9PROT</name>
<comment type="subcellular location">
    <subcellularLocation>
        <location evidence="1">Bacterial flagellum</location>
    </subcellularLocation>
</comment>
<reference evidence="6 7" key="1">
    <citation type="journal article" date="2020" name="Microorganisms">
        <title>Osmotic Adaptation and Compatible Solute Biosynthesis of Phototrophic Bacteria as Revealed from Genome Analyses.</title>
        <authorList>
            <person name="Imhoff J.F."/>
            <person name="Rahn T."/>
            <person name="Kunzel S."/>
            <person name="Keller A."/>
            <person name="Neulinger S.C."/>
        </authorList>
    </citation>
    <scope>NUCLEOTIDE SEQUENCE [LARGE SCALE GENOMIC DNA]</scope>
    <source>
        <strain evidence="6 7">DSM 15382</strain>
    </source>
</reference>
<comment type="caution">
    <text evidence="6">The sequence shown here is derived from an EMBL/GenBank/DDBJ whole genome shotgun (WGS) entry which is preliminary data.</text>
</comment>
<evidence type="ECO:0000256" key="4">
    <source>
        <dbReference type="SAM" id="MobiDB-lite"/>
    </source>
</evidence>
<evidence type="ECO:0000313" key="7">
    <source>
        <dbReference type="Proteomes" id="UP000697995"/>
    </source>
</evidence>
<evidence type="ECO:0000256" key="3">
    <source>
        <dbReference type="ARBA" id="ARBA00023143"/>
    </source>
</evidence>
<comment type="similarity">
    <text evidence="2">Belongs to the bacterial flagellin family.</text>
</comment>
<feature type="domain" description="Flagellin C-terminal" evidence="5">
    <location>
        <begin position="276"/>
        <end position="354"/>
    </location>
</feature>
<dbReference type="Pfam" id="PF00700">
    <property type="entry name" value="Flagellin_C"/>
    <property type="match status" value="1"/>
</dbReference>
<sequence length="355" mass="36540">MTSIGPLGRFDAEVTALRQRVETLTRQVSSGQRTDRQGDLTPDLPRALSLRAEMARRETYGSLIGEALNRTQATQQALQRLGSIASEFADQVAMKLDPNDTASLSLVATRARQAMVEVGQLLNSQSAGEYLFGGSDLANPPVPDPDGLPTGGLASGIAAAVAGLGPGTAATVAAQTLAVAQDDSAGTSPFSAFLTDPATGGGEARRSVPSGDGQLVAYGVAANRNAAAVSAGETTGAWAKDLLRGLASLAALTPASAASTADFRAFADTIRNGLRSARDAIADESGALGLTEARLTATQQRHSVLTDTLKAQLADIEEVDLAATLTRLQDTRSTLEASYSAIGRLGSLTLTRFLS</sequence>
<evidence type="ECO:0000259" key="5">
    <source>
        <dbReference type="Pfam" id="PF00700"/>
    </source>
</evidence>
<dbReference type="InterPro" id="IPR001492">
    <property type="entry name" value="Flagellin"/>
</dbReference>
<dbReference type="SUPFAM" id="SSF64518">
    <property type="entry name" value="Phase 1 flagellin"/>
    <property type="match status" value="1"/>
</dbReference>